<dbReference type="Proteomes" id="UP000093694">
    <property type="component" value="Unassembled WGS sequence"/>
</dbReference>
<proteinExistence type="predicted"/>
<dbReference type="PANTHER" id="PTHR34982:SF1">
    <property type="entry name" value="FLAGELLAR ASSEMBLY PROTEIN FLIH"/>
    <property type="match status" value="1"/>
</dbReference>
<dbReference type="Proteomes" id="UP000077384">
    <property type="component" value="Unassembled WGS sequence"/>
</dbReference>
<keyword evidence="7" id="KW-1185">Reference proteome</keyword>
<keyword evidence="3" id="KW-0175">Coiled coil</keyword>
<dbReference type="PATRIC" id="fig|1705578.3.peg.3084"/>
<evidence type="ECO:0000313" key="4">
    <source>
        <dbReference type="EMBL" id="OAA86445.1"/>
    </source>
</evidence>
<keyword evidence="1" id="KW-0813">Transport</keyword>
<organism evidence="4 6">
    <name type="scientific">Clostridium coskatii</name>
    <dbReference type="NCBI Taxonomy" id="1705578"/>
    <lineage>
        <taxon>Bacteria</taxon>
        <taxon>Bacillati</taxon>
        <taxon>Bacillota</taxon>
        <taxon>Clostridia</taxon>
        <taxon>Eubacteriales</taxon>
        <taxon>Clostridiaceae</taxon>
        <taxon>Clostridium</taxon>
    </lineage>
</organism>
<dbReference type="RefSeq" id="WP_013237689.1">
    <property type="nucleotide sequence ID" value="NZ_LITQ01000043.1"/>
</dbReference>
<keyword evidence="4" id="KW-0969">Cilium</keyword>
<dbReference type="AlphaFoldDB" id="A0A168NHI7"/>
<feature type="coiled-coil region" evidence="3">
    <location>
        <begin position="123"/>
        <end position="154"/>
    </location>
</feature>
<dbReference type="PANTHER" id="PTHR34982">
    <property type="entry name" value="YOP PROTEINS TRANSLOCATION PROTEIN L"/>
    <property type="match status" value="1"/>
</dbReference>
<keyword evidence="4" id="KW-0282">Flagellum</keyword>
<keyword evidence="4" id="KW-0966">Cell projection</keyword>
<evidence type="ECO:0000256" key="3">
    <source>
        <dbReference type="SAM" id="Coils"/>
    </source>
</evidence>
<reference evidence="5 7" key="2">
    <citation type="journal article" date="2016" name="Front. Microbiol.">
        <title>Industrial Acetogenic Biocatalysts: A Comparative Metabolic and Genomic Analysis.</title>
        <authorList>
            <person name="Bengelsdorf F."/>
            <person name="Poehlein A."/>
            <person name="Sonja S."/>
            <person name="Erz C."/>
            <person name="Hummel T."/>
            <person name="Hoffmeister S."/>
            <person name="Daniel R."/>
            <person name="Durre P."/>
        </authorList>
    </citation>
    <scope>NUCLEOTIDE SEQUENCE [LARGE SCALE GENOMIC DNA]</scope>
    <source>
        <strain evidence="5 7">PTA-10522</strain>
    </source>
</reference>
<dbReference type="GO" id="GO:0005829">
    <property type="term" value="C:cytosol"/>
    <property type="evidence" value="ECO:0007669"/>
    <property type="project" value="TreeGrafter"/>
</dbReference>
<dbReference type="GO" id="GO:0015031">
    <property type="term" value="P:protein transport"/>
    <property type="evidence" value="ECO:0007669"/>
    <property type="project" value="UniProtKB-KW"/>
</dbReference>
<comment type="caution">
    <text evidence="4">The sequence shown here is derived from an EMBL/GenBank/DDBJ whole genome shotgun (WGS) entry which is preliminary data.</text>
</comment>
<protein>
    <submittedName>
        <fullName evidence="4">Flagellar assembly protein H</fullName>
    </submittedName>
</protein>
<dbReference type="EMBL" id="LITQ01000043">
    <property type="protein sequence ID" value="OAA86445.1"/>
    <property type="molecule type" value="Genomic_DNA"/>
</dbReference>
<dbReference type="InterPro" id="IPR051472">
    <property type="entry name" value="T3SS_Stator/FliH"/>
</dbReference>
<sequence length="257" mass="29535">MQSSYKSILKGDSINNCGTQKIHTEFKKQEASRGAFNEKNIKDDSILKSYENLGRTILQDASIKKEKILSMAYERASEISKKAYDEAYEKGYAKGQEEGYSTAYEEGYKKNLDKAKVEGEQIKKNANDVLNKAVEEKERYLEEKEEEIKEFILNSVESILKREVRDADSLNAQVFDALNQMKKTSTFIIKGKEKYCSEFKKQVTIWKEQLPFKGDIFIIPDESLEEGSVVIERDNGKMVLGIDIAYEKIKKIIQDES</sequence>
<evidence type="ECO:0000256" key="2">
    <source>
        <dbReference type="ARBA" id="ARBA00022927"/>
    </source>
</evidence>
<reference evidence="4 6" key="1">
    <citation type="journal article" date="2015" name="Biotechnol. Bioeng.">
        <title>Genome sequence and phenotypic characterization of Caulobacter segnis.</title>
        <authorList>
            <person name="Patel S."/>
            <person name="Fletcher B."/>
            <person name="Scott D.C."/>
            <person name="Ely B."/>
        </authorList>
    </citation>
    <scope>NUCLEOTIDE SEQUENCE [LARGE SCALE GENOMIC DNA]</scope>
    <source>
        <strain evidence="4 6">PS02</strain>
    </source>
</reference>
<evidence type="ECO:0000313" key="6">
    <source>
        <dbReference type="Proteomes" id="UP000077384"/>
    </source>
</evidence>
<gene>
    <name evidence="5" type="ORF">CLCOS_31880</name>
    <name evidence="4" type="ORF">WX73_02803</name>
</gene>
<name>A0A168NHI7_9CLOT</name>
<accession>A0A168NHI7</accession>
<dbReference type="EMBL" id="LROR01000062">
    <property type="protein sequence ID" value="OBR92077.1"/>
    <property type="molecule type" value="Genomic_DNA"/>
</dbReference>
<keyword evidence="2" id="KW-0653">Protein transport</keyword>
<evidence type="ECO:0000256" key="1">
    <source>
        <dbReference type="ARBA" id="ARBA00022448"/>
    </source>
</evidence>
<evidence type="ECO:0000313" key="7">
    <source>
        <dbReference type="Proteomes" id="UP000093694"/>
    </source>
</evidence>
<evidence type="ECO:0000313" key="5">
    <source>
        <dbReference type="EMBL" id="OBR92077.1"/>
    </source>
</evidence>